<dbReference type="Pfam" id="PF00015">
    <property type="entry name" value="MCPsignal"/>
    <property type="match status" value="1"/>
</dbReference>
<dbReference type="GO" id="GO:0004888">
    <property type="term" value="F:transmembrane signaling receptor activity"/>
    <property type="evidence" value="ECO:0007669"/>
    <property type="project" value="InterPro"/>
</dbReference>
<dbReference type="SMART" id="SM00283">
    <property type="entry name" value="MA"/>
    <property type="match status" value="1"/>
</dbReference>
<dbReference type="SMART" id="SM00091">
    <property type="entry name" value="PAS"/>
    <property type="match status" value="1"/>
</dbReference>
<accession>A0A4R6UAP5</accession>
<dbReference type="GO" id="GO:0006935">
    <property type="term" value="P:chemotaxis"/>
    <property type="evidence" value="ECO:0007669"/>
    <property type="project" value="InterPro"/>
</dbReference>
<feature type="compositionally biased region" description="Polar residues" evidence="8">
    <location>
        <begin position="140"/>
        <end position="150"/>
    </location>
</feature>
<proteinExistence type="inferred from homology"/>
<dbReference type="InterPro" id="IPR000014">
    <property type="entry name" value="PAS"/>
</dbReference>
<evidence type="ECO:0000313" key="11">
    <source>
        <dbReference type="EMBL" id="TDQ40144.1"/>
    </source>
</evidence>
<feature type="domain" description="Methyl-accepting transducer" evidence="9">
    <location>
        <begin position="252"/>
        <end position="488"/>
    </location>
</feature>
<dbReference type="RefSeq" id="WP_101496843.1">
    <property type="nucleotide sequence ID" value="NZ_LNJZ01000007.1"/>
</dbReference>
<keyword evidence="2" id="KW-0812">Transmembrane</keyword>
<feature type="domain" description="PAS" evidence="10">
    <location>
        <begin position="27"/>
        <end position="62"/>
    </location>
</feature>
<evidence type="ECO:0000256" key="3">
    <source>
        <dbReference type="ARBA" id="ARBA00022989"/>
    </source>
</evidence>
<dbReference type="InterPro" id="IPR013655">
    <property type="entry name" value="PAS_fold_3"/>
</dbReference>
<evidence type="ECO:0000313" key="12">
    <source>
        <dbReference type="Proteomes" id="UP000294575"/>
    </source>
</evidence>
<evidence type="ECO:0000256" key="5">
    <source>
        <dbReference type="ARBA" id="ARBA00023224"/>
    </source>
</evidence>
<evidence type="ECO:0000259" key="9">
    <source>
        <dbReference type="PROSITE" id="PS50111"/>
    </source>
</evidence>
<name>A0A4R6UAP5_9GAMM</name>
<dbReference type="OrthoDB" id="5675566at2"/>
<keyword evidence="4" id="KW-0472">Membrane</keyword>
<keyword evidence="12" id="KW-1185">Reference proteome</keyword>
<organism evidence="11 12">
    <name type="scientific">Thiopseudomonas denitrificans</name>
    <dbReference type="NCBI Taxonomy" id="1501432"/>
    <lineage>
        <taxon>Bacteria</taxon>
        <taxon>Pseudomonadati</taxon>
        <taxon>Pseudomonadota</taxon>
        <taxon>Gammaproteobacteria</taxon>
        <taxon>Pseudomonadales</taxon>
        <taxon>Pseudomonadaceae</taxon>
        <taxon>Thiopseudomonas</taxon>
    </lineage>
</organism>
<dbReference type="SUPFAM" id="SSF58104">
    <property type="entry name" value="Methyl-accepting chemotaxis protein (MCP) signaling domain"/>
    <property type="match status" value="1"/>
</dbReference>
<dbReference type="SUPFAM" id="SSF55785">
    <property type="entry name" value="PYP-like sensor domain (PAS domain)"/>
    <property type="match status" value="1"/>
</dbReference>
<dbReference type="AlphaFoldDB" id="A0A4R6UAP5"/>
<dbReference type="EMBL" id="SNYK01000001">
    <property type="protein sequence ID" value="TDQ40144.1"/>
    <property type="molecule type" value="Genomic_DNA"/>
</dbReference>
<evidence type="ECO:0000256" key="4">
    <source>
        <dbReference type="ARBA" id="ARBA00023136"/>
    </source>
</evidence>
<protein>
    <submittedName>
        <fullName evidence="11">Methyl-accepting chemotaxis sensory transducer with Pas/Pac sensor</fullName>
    </submittedName>
</protein>
<dbReference type="PROSITE" id="PS50112">
    <property type="entry name" value="PAS"/>
    <property type="match status" value="1"/>
</dbReference>
<dbReference type="PANTHER" id="PTHR32089">
    <property type="entry name" value="METHYL-ACCEPTING CHEMOTAXIS PROTEIN MCPB"/>
    <property type="match status" value="1"/>
</dbReference>
<evidence type="ECO:0000256" key="6">
    <source>
        <dbReference type="ARBA" id="ARBA00029447"/>
    </source>
</evidence>
<comment type="caution">
    <text evidence="11">The sequence shown here is derived from an EMBL/GenBank/DDBJ whole genome shotgun (WGS) entry which is preliminary data.</text>
</comment>
<dbReference type="Gene3D" id="1.10.287.950">
    <property type="entry name" value="Methyl-accepting chemotaxis protein"/>
    <property type="match status" value="1"/>
</dbReference>
<dbReference type="Pfam" id="PF08447">
    <property type="entry name" value="PAS_3"/>
    <property type="match status" value="1"/>
</dbReference>
<dbReference type="InterPro" id="IPR004090">
    <property type="entry name" value="Chemotax_Me-accpt_rcpt"/>
</dbReference>
<sequence length="523" mass="57499">MSKRIPLPVIDQEVLYDEHEQLVSTTDLKGKITYSNPVFCQVAGYTLEEMLGKPHNLVRHPDMPKAAFHELWSHIRAGKSWRGAVKNRCSDGRYYWVDAYVTPILKDGKITGFQSVRTRLAPGDRKRAEKLYRKLKQQERSAGSRKNTSGRFRPATAPPRLALLPIAFLPLAAALFSGWQAALWSGGMLAVCSLLFAPALLDSLRYFSRLSKDYDSISRLVYSGSAPHSVADFHMGLQHSRIRTILGRVTDASSSLTSTALHLQTIMGHAREGIRTQNIDSENITLAIASLSEQAREISERTCTAAHNTTTAREHCLFTHEQLGKTAHHVQNLSEDAQKAVSATRQVSAETDNVIRWLAEIQGIAEQTNLLALNASIEAARAGEHGRGFAVVAGEVRSLSMRTHEISSNIQACTNSIHSAMTNLHHLMDNNLAQSRHCVEEARSGQEILSAVIEEVSQVAATTAAISESAQQQELLVGDIGNSLQQIRTTCADNMEIILDADNTSQALLNNASAMNDMTRTFA</sequence>
<gene>
    <name evidence="11" type="ORF">DFQ45_101279</name>
</gene>
<evidence type="ECO:0000256" key="1">
    <source>
        <dbReference type="ARBA" id="ARBA00004370"/>
    </source>
</evidence>
<evidence type="ECO:0000259" key="10">
    <source>
        <dbReference type="PROSITE" id="PS50112"/>
    </source>
</evidence>
<evidence type="ECO:0000256" key="7">
    <source>
        <dbReference type="PROSITE-ProRule" id="PRU00284"/>
    </source>
</evidence>
<evidence type="ECO:0000256" key="2">
    <source>
        <dbReference type="ARBA" id="ARBA00022692"/>
    </source>
</evidence>
<dbReference type="CDD" id="cd00130">
    <property type="entry name" value="PAS"/>
    <property type="match status" value="1"/>
</dbReference>
<keyword evidence="3" id="KW-1133">Transmembrane helix</keyword>
<comment type="similarity">
    <text evidence="6">Belongs to the methyl-accepting chemotaxis (MCP) protein family.</text>
</comment>
<dbReference type="InterPro" id="IPR004089">
    <property type="entry name" value="MCPsignal_dom"/>
</dbReference>
<dbReference type="PROSITE" id="PS50111">
    <property type="entry name" value="CHEMOTAXIS_TRANSDUC_2"/>
    <property type="match status" value="1"/>
</dbReference>
<feature type="region of interest" description="Disordered" evidence="8">
    <location>
        <begin position="135"/>
        <end position="154"/>
    </location>
</feature>
<reference evidence="11 12" key="1">
    <citation type="submission" date="2019-03" db="EMBL/GenBank/DDBJ databases">
        <title>Genomic Encyclopedia of Type Strains, Phase IV (KMG-IV): sequencing the most valuable type-strain genomes for metagenomic binning, comparative biology and taxonomic classification.</title>
        <authorList>
            <person name="Goeker M."/>
        </authorList>
    </citation>
    <scope>NUCLEOTIDE SEQUENCE [LARGE SCALE GENOMIC DNA]</scope>
    <source>
        <strain evidence="11 12">DSM 28679</strain>
    </source>
</reference>
<dbReference type="Proteomes" id="UP000294575">
    <property type="component" value="Unassembled WGS sequence"/>
</dbReference>
<dbReference type="InterPro" id="IPR035965">
    <property type="entry name" value="PAS-like_dom_sf"/>
</dbReference>
<dbReference type="PANTHER" id="PTHR32089:SF52">
    <property type="entry name" value="CHEMOTAXIS SIGNAL TRANSDUCTION SYSTEM METHYL ACCEPTING SENSORY TRANSDUCER WITH PAS SENSORY DOMAIN"/>
    <property type="match status" value="1"/>
</dbReference>
<dbReference type="GO" id="GO:0016020">
    <property type="term" value="C:membrane"/>
    <property type="evidence" value="ECO:0007669"/>
    <property type="project" value="UniProtKB-SubCell"/>
</dbReference>
<dbReference type="GO" id="GO:0007165">
    <property type="term" value="P:signal transduction"/>
    <property type="evidence" value="ECO:0007669"/>
    <property type="project" value="UniProtKB-KW"/>
</dbReference>
<keyword evidence="5 7" id="KW-0807">Transducer</keyword>
<dbReference type="Gene3D" id="3.30.450.20">
    <property type="entry name" value="PAS domain"/>
    <property type="match status" value="1"/>
</dbReference>
<dbReference type="NCBIfam" id="TIGR00229">
    <property type="entry name" value="sensory_box"/>
    <property type="match status" value="1"/>
</dbReference>
<evidence type="ECO:0000256" key="8">
    <source>
        <dbReference type="SAM" id="MobiDB-lite"/>
    </source>
</evidence>
<comment type="subcellular location">
    <subcellularLocation>
        <location evidence="1">Membrane</location>
    </subcellularLocation>
</comment>
<dbReference type="PRINTS" id="PR00260">
    <property type="entry name" value="CHEMTRNSDUCR"/>
</dbReference>